<dbReference type="PANTHER" id="PTHR47942">
    <property type="entry name" value="TETRATRICOPEPTIDE REPEAT (TPR)-LIKE SUPERFAMILY PROTEIN-RELATED"/>
    <property type="match status" value="1"/>
</dbReference>
<feature type="compositionally biased region" description="Low complexity" evidence="2">
    <location>
        <begin position="57"/>
        <end position="72"/>
    </location>
</feature>
<feature type="region of interest" description="Disordered" evidence="2">
    <location>
        <begin position="43"/>
        <end position="75"/>
    </location>
</feature>
<dbReference type="EMBL" id="CAICTM010000672">
    <property type="protein sequence ID" value="CAB9514780.1"/>
    <property type="molecule type" value="Genomic_DNA"/>
</dbReference>
<reference evidence="4" key="1">
    <citation type="submission" date="2020-06" db="EMBL/GenBank/DDBJ databases">
        <authorList>
            <consortium name="Plant Systems Biology data submission"/>
        </authorList>
    </citation>
    <scope>NUCLEOTIDE SEQUENCE</scope>
    <source>
        <strain evidence="4">D6</strain>
    </source>
</reference>
<accession>A0A9N8HJN4</accession>
<evidence type="ECO:0000256" key="2">
    <source>
        <dbReference type="SAM" id="MobiDB-lite"/>
    </source>
</evidence>
<feature type="chain" id="PRO_5040258074" evidence="3">
    <location>
        <begin position="28"/>
        <end position="570"/>
    </location>
</feature>
<dbReference type="OrthoDB" id="822380at2759"/>
<evidence type="ECO:0000313" key="5">
    <source>
        <dbReference type="Proteomes" id="UP001153069"/>
    </source>
</evidence>
<gene>
    <name evidence="4" type="ORF">SEMRO_673_G185320.1</name>
</gene>
<sequence>MTRRNRSWPAAAALLIIIGTVSKPSNAFTTSIHTRLSSHTSSSMALSVAMSPPVQADNSSTSGGDNNNNNDNQPEYKDLREANKALDALAMKCGNPTSEPIISRADECQSQWENMRGSSIEPDTVSFNTVLKAWGRCCHSLAEIKRNSANGGDDTAVSFTADDGGVHNDHPQVYTAKDAAERATLLLLSQEQEYENGSVPESARPDTYSYNEAIGAWAKSGVAEAPQNAERLLKRMLDHEYIRPDGISYNSVVDAWAYSGRKESIHKLVEEKNYDEARKTARDAEEYLTLMKERYEQTQDPDHMPDVMTYTAAMDTYGRCGHYTSTMRARALLEELKDLYEESGNPKLKPGVRTYTSLITAWSKTRSPDSTRYAEQLLEEMNNSGDTDLYPNARTYTAVIQAWGRSPDHNKAARSLKLLQALKERHNAATSPSRKQALKPTLSTYNNALEACARCQGDLAQQTAALKIAFAILKAVNQKESGLQANAVTYATVLRACSFLLGPGAERNTVATAVFEKAKKAGMADFRVLFQLRKTVDSKQLAELLDGLPQDRNGIFDFNKAPPGWSRNVR</sequence>
<name>A0A9N8HJN4_9STRA</name>
<evidence type="ECO:0000256" key="3">
    <source>
        <dbReference type="SAM" id="SignalP"/>
    </source>
</evidence>
<keyword evidence="3" id="KW-0732">Signal</keyword>
<proteinExistence type="predicted"/>
<dbReference type="Proteomes" id="UP001153069">
    <property type="component" value="Unassembled WGS sequence"/>
</dbReference>
<feature type="signal peptide" evidence="3">
    <location>
        <begin position="1"/>
        <end position="27"/>
    </location>
</feature>
<comment type="caution">
    <text evidence="4">The sequence shown here is derived from an EMBL/GenBank/DDBJ whole genome shotgun (WGS) entry which is preliminary data.</text>
</comment>
<dbReference type="Gene3D" id="1.25.40.10">
    <property type="entry name" value="Tetratricopeptide repeat domain"/>
    <property type="match status" value="3"/>
</dbReference>
<dbReference type="InterPro" id="IPR051222">
    <property type="entry name" value="PPR/CCM1_RNA-binding"/>
</dbReference>
<dbReference type="InterPro" id="IPR011990">
    <property type="entry name" value="TPR-like_helical_dom_sf"/>
</dbReference>
<dbReference type="AlphaFoldDB" id="A0A9N8HJN4"/>
<keyword evidence="5" id="KW-1185">Reference proteome</keyword>
<organism evidence="4 5">
    <name type="scientific">Seminavis robusta</name>
    <dbReference type="NCBI Taxonomy" id="568900"/>
    <lineage>
        <taxon>Eukaryota</taxon>
        <taxon>Sar</taxon>
        <taxon>Stramenopiles</taxon>
        <taxon>Ochrophyta</taxon>
        <taxon>Bacillariophyta</taxon>
        <taxon>Bacillariophyceae</taxon>
        <taxon>Bacillariophycidae</taxon>
        <taxon>Naviculales</taxon>
        <taxon>Naviculaceae</taxon>
        <taxon>Seminavis</taxon>
    </lineage>
</organism>
<evidence type="ECO:0000256" key="1">
    <source>
        <dbReference type="ARBA" id="ARBA00022737"/>
    </source>
</evidence>
<evidence type="ECO:0000313" key="4">
    <source>
        <dbReference type="EMBL" id="CAB9514780.1"/>
    </source>
</evidence>
<protein>
    <submittedName>
        <fullName evidence="4">Pentatricopeptide repeat-containing protein</fullName>
    </submittedName>
</protein>
<keyword evidence="1" id="KW-0677">Repeat</keyword>
<dbReference type="PANTHER" id="PTHR47942:SF63">
    <property type="entry name" value="PENTATRICOPEPTIDE REPEAT-CONTAINING PROTEIN"/>
    <property type="match status" value="1"/>
</dbReference>